<dbReference type="AlphaFoldDB" id="A0A183SXP3"/>
<gene>
    <name evidence="1" type="ORF">SSLN_LOCUS8991</name>
</gene>
<protein>
    <submittedName>
        <fullName evidence="1 3">Uncharacterized protein</fullName>
    </submittedName>
</protein>
<evidence type="ECO:0000313" key="2">
    <source>
        <dbReference type="Proteomes" id="UP000275846"/>
    </source>
</evidence>
<accession>A0A183SXP3</accession>
<dbReference type="OrthoDB" id="10423610at2759"/>
<sequence length="73" mass="8265">MQDTWMARKAEEIQGTVLNWPSTISDDAIDRPPHMETNGDLDLLPFLQEILRAAQQLSSRKSPGPELISVEIY</sequence>
<keyword evidence="2" id="KW-1185">Reference proteome</keyword>
<evidence type="ECO:0000313" key="1">
    <source>
        <dbReference type="EMBL" id="VDL95376.1"/>
    </source>
</evidence>
<dbReference type="EMBL" id="UYSU01034973">
    <property type="protein sequence ID" value="VDL95376.1"/>
    <property type="molecule type" value="Genomic_DNA"/>
</dbReference>
<dbReference type="WBParaSite" id="SSLN_0000933501-mRNA-1">
    <property type="protein sequence ID" value="SSLN_0000933501-mRNA-1"/>
    <property type="gene ID" value="SSLN_0000933501"/>
</dbReference>
<proteinExistence type="predicted"/>
<evidence type="ECO:0000313" key="3">
    <source>
        <dbReference type="WBParaSite" id="SSLN_0000933501-mRNA-1"/>
    </source>
</evidence>
<organism evidence="3">
    <name type="scientific">Schistocephalus solidus</name>
    <name type="common">Tapeworm</name>
    <dbReference type="NCBI Taxonomy" id="70667"/>
    <lineage>
        <taxon>Eukaryota</taxon>
        <taxon>Metazoa</taxon>
        <taxon>Spiralia</taxon>
        <taxon>Lophotrochozoa</taxon>
        <taxon>Platyhelminthes</taxon>
        <taxon>Cestoda</taxon>
        <taxon>Eucestoda</taxon>
        <taxon>Diphyllobothriidea</taxon>
        <taxon>Diphyllobothriidae</taxon>
        <taxon>Schistocephalus</taxon>
    </lineage>
</organism>
<reference evidence="1 2" key="2">
    <citation type="submission" date="2018-11" db="EMBL/GenBank/DDBJ databases">
        <authorList>
            <consortium name="Pathogen Informatics"/>
        </authorList>
    </citation>
    <scope>NUCLEOTIDE SEQUENCE [LARGE SCALE GENOMIC DNA]</scope>
    <source>
        <strain evidence="1 2">NST_G2</strain>
    </source>
</reference>
<name>A0A183SXP3_SCHSO</name>
<reference evidence="3" key="1">
    <citation type="submission" date="2016-06" db="UniProtKB">
        <authorList>
            <consortium name="WormBaseParasite"/>
        </authorList>
    </citation>
    <scope>IDENTIFICATION</scope>
</reference>
<dbReference type="Proteomes" id="UP000275846">
    <property type="component" value="Unassembled WGS sequence"/>
</dbReference>